<dbReference type="PaxDb" id="4113-PGSC0003DMT400089560"/>
<dbReference type="AlphaFoldDB" id="M1DIE9"/>
<keyword evidence="6" id="KW-0010">Activator</keyword>
<keyword evidence="4 6" id="KW-0804">Transcription</keyword>
<comment type="subcellular location">
    <subcellularLocation>
        <location evidence="1 6">Nucleus</location>
    </subcellularLocation>
</comment>
<evidence type="ECO:0000313" key="8">
    <source>
        <dbReference type="Proteomes" id="UP000011115"/>
    </source>
</evidence>
<comment type="similarity">
    <text evidence="2 6">Belongs to the Mediator complex subunit 10 family.</text>
</comment>
<dbReference type="PANTHER" id="PTHR13345:SF14">
    <property type="entry name" value="MEDIATOR OF RNA POLYMERASE II TRANSCRIPTION SUBUNIT 10A-RELATED"/>
    <property type="match status" value="1"/>
</dbReference>
<name>M1DIE9_SOLTU</name>
<dbReference type="GO" id="GO:0006357">
    <property type="term" value="P:regulation of transcription by RNA polymerase II"/>
    <property type="evidence" value="ECO:0007669"/>
    <property type="project" value="InterPro"/>
</dbReference>
<organism evidence="7 8">
    <name type="scientific">Solanum tuberosum</name>
    <name type="common">Potato</name>
    <dbReference type="NCBI Taxonomy" id="4113"/>
    <lineage>
        <taxon>Eukaryota</taxon>
        <taxon>Viridiplantae</taxon>
        <taxon>Streptophyta</taxon>
        <taxon>Embryophyta</taxon>
        <taxon>Tracheophyta</taxon>
        <taxon>Spermatophyta</taxon>
        <taxon>Magnoliopsida</taxon>
        <taxon>eudicotyledons</taxon>
        <taxon>Gunneridae</taxon>
        <taxon>Pentapetalae</taxon>
        <taxon>asterids</taxon>
        <taxon>lamiids</taxon>
        <taxon>Solanales</taxon>
        <taxon>Solanaceae</taxon>
        <taxon>Solanoideae</taxon>
        <taxon>Solaneae</taxon>
        <taxon>Solanum</taxon>
    </lineage>
</organism>
<accession>M1DIE9</accession>
<dbReference type="EnsemblPlants" id="PGSC0003DMT400089560">
    <property type="protein sequence ID" value="PGSC0003DMT400089560"/>
    <property type="gene ID" value="PGSC0003DMG400039131"/>
</dbReference>
<evidence type="ECO:0000256" key="5">
    <source>
        <dbReference type="ARBA" id="ARBA00023242"/>
    </source>
</evidence>
<dbReference type="GO" id="GO:0003712">
    <property type="term" value="F:transcription coregulator activity"/>
    <property type="evidence" value="ECO:0007669"/>
    <property type="project" value="InterPro"/>
</dbReference>
<dbReference type="InParanoid" id="M1DIE9"/>
<dbReference type="STRING" id="4113.M1DIE9"/>
<dbReference type="RefSeq" id="XP_015161774.1">
    <property type="nucleotide sequence ID" value="XM_015306288.1"/>
</dbReference>
<comment type="function">
    <text evidence="6">Component of the Mediator complex, a coactivator involved in the regulated transcription of nearly all RNA polymerase II-dependent genes. Mediator functions as a bridge to convey information from gene-specific regulatory proteins to the basal RNA polymerase II transcription machinery. Mediator is recruited to promoters by direct interactions with regulatory proteins and serves as a scaffold for the assembly of a functional preinitiation complex with RNA polymerase II and the general transcription factors.</text>
</comment>
<keyword evidence="8" id="KW-1185">Reference proteome</keyword>
<evidence type="ECO:0000256" key="6">
    <source>
        <dbReference type="RuleBase" id="RU364146"/>
    </source>
</evidence>
<dbReference type="OrthoDB" id="337270at2759"/>
<keyword evidence="5 6" id="KW-0539">Nucleus</keyword>
<dbReference type="eggNOG" id="KOG3046">
    <property type="taxonomic scope" value="Eukaryota"/>
</dbReference>
<dbReference type="GO" id="GO:0000785">
    <property type="term" value="C:chromatin"/>
    <property type="evidence" value="ECO:0000318"/>
    <property type="project" value="GO_Central"/>
</dbReference>
<dbReference type="InterPro" id="IPR019145">
    <property type="entry name" value="Mediator_Med10"/>
</dbReference>
<evidence type="ECO:0000256" key="1">
    <source>
        <dbReference type="ARBA" id="ARBA00004123"/>
    </source>
</evidence>
<comment type="subunit">
    <text evidence="6">Component of the Mediator complex.</text>
</comment>
<evidence type="ECO:0000313" key="7">
    <source>
        <dbReference type="EnsemblPlants" id="PGSC0003DMT400089560"/>
    </source>
</evidence>
<reference evidence="7" key="2">
    <citation type="submission" date="2015-06" db="UniProtKB">
        <authorList>
            <consortium name="EnsemblPlants"/>
        </authorList>
    </citation>
    <scope>IDENTIFICATION</scope>
    <source>
        <strain evidence="7">DM1-3 516 R44</strain>
    </source>
</reference>
<dbReference type="GeneID" id="107059593"/>
<dbReference type="PANTHER" id="PTHR13345">
    <property type="entry name" value="MEDIATOR OF RNA POLYMERASE II TRANSCRIPTION SUBUNIT 10"/>
    <property type="match status" value="1"/>
</dbReference>
<protein>
    <recommendedName>
        <fullName evidence="6">Mediator of RNA polymerase II transcription subunit 10</fullName>
    </recommendedName>
    <alternativeName>
        <fullName evidence="6">Mediator complex subunit 10</fullName>
    </alternativeName>
</protein>
<reference evidence="8" key="1">
    <citation type="journal article" date="2011" name="Nature">
        <title>Genome sequence and analysis of the tuber crop potato.</title>
        <authorList>
            <consortium name="The Potato Genome Sequencing Consortium"/>
        </authorList>
    </citation>
    <scope>NUCLEOTIDE SEQUENCE [LARGE SCALE GENOMIC DNA]</scope>
    <source>
        <strain evidence="8">cv. DM1-3 516 R44</strain>
    </source>
</reference>
<keyword evidence="3 6" id="KW-0805">Transcription regulation</keyword>
<dbReference type="KEGG" id="sot:107059593"/>
<sequence length="130" mass="14782">MDSSKQNLNEVTNSIDKTLEILNQLYLTSSSNDVIPLVQGMNNLVLELDNMAKLGEKYYIQVSIDVMNLIDDGKNSDEYTRDMLNSCIARNQITKGKTNAFKDLRGHFLEELDQAFPNEVEACRLVKHLL</sequence>
<evidence type="ECO:0000256" key="3">
    <source>
        <dbReference type="ARBA" id="ARBA00023015"/>
    </source>
</evidence>
<dbReference type="HOGENOM" id="CLU_096169_2_0_1"/>
<proteinExistence type="inferred from homology"/>
<dbReference type="Proteomes" id="UP000011115">
    <property type="component" value="Unassembled WGS sequence"/>
</dbReference>
<dbReference type="SMR" id="M1DIE9"/>
<evidence type="ECO:0000256" key="4">
    <source>
        <dbReference type="ARBA" id="ARBA00023163"/>
    </source>
</evidence>
<dbReference type="GO" id="GO:0016592">
    <property type="term" value="C:mediator complex"/>
    <property type="evidence" value="ECO:0000318"/>
    <property type="project" value="GO_Central"/>
</dbReference>
<dbReference type="Gramene" id="PGSC0003DMT400089560">
    <property type="protein sequence ID" value="PGSC0003DMT400089560"/>
    <property type="gene ID" value="PGSC0003DMG400039131"/>
</dbReference>
<gene>
    <name evidence="7" type="primary">LOC107059593</name>
    <name evidence="6" type="synonym">MED10</name>
</gene>
<evidence type="ECO:0000256" key="2">
    <source>
        <dbReference type="ARBA" id="ARBA00005389"/>
    </source>
</evidence>
<dbReference type="Pfam" id="PF09748">
    <property type="entry name" value="Med10"/>
    <property type="match status" value="1"/>
</dbReference>